<evidence type="ECO:0000256" key="4">
    <source>
        <dbReference type="PROSITE-ProRule" id="PRU10141"/>
    </source>
</evidence>
<dbReference type="Gene3D" id="1.10.510.10">
    <property type="entry name" value="Transferase(Phosphotransferase) domain 1"/>
    <property type="match status" value="1"/>
</dbReference>
<dbReference type="SUPFAM" id="SSF56112">
    <property type="entry name" value="Protein kinase-like (PK-like)"/>
    <property type="match status" value="1"/>
</dbReference>
<evidence type="ECO:0000259" key="6">
    <source>
        <dbReference type="PROSITE" id="PS50011"/>
    </source>
</evidence>
<dbReference type="InterPro" id="IPR008271">
    <property type="entry name" value="Ser/Thr_kinase_AS"/>
</dbReference>
<accession>A0AAN9Z1E2</accession>
<dbReference type="InterPro" id="IPR017441">
    <property type="entry name" value="Protein_kinase_ATP_BS"/>
</dbReference>
<dbReference type="Pfam" id="PF00069">
    <property type="entry name" value="Pkinase"/>
    <property type="match status" value="1"/>
</dbReference>
<dbReference type="InterPro" id="IPR011009">
    <property type="entry name" value="Kinase-like_dom_sf"/>
</dbReference>
<dbReference type="EMBL" id="JAZDUA010000442">
    <property type="protein sequence ID" value="KAK7792563.1"/>
    <property type="molecule type" value="Genomic_DNA"/>
</dbReference>
<dbReference type="PROSITE" id="PS50011">
    <property type="entry name" value="PROTEIN_KINASE_DOM"/>
    <property type="match status" value="1"/>
</dbReference>
<evidence type="ECO:0000313" key="8">
    <source>
        <dbReference type="Proteomes" id="UP001378592"/>
    </source>
</evidence>
<sequence length="576" mass="65601">MPRRVAEAAFVQYDECPKKRIAPNGNKLPDPIREGEILTDSSGKSWKLGRSIGIGGFGEIYLASDEIHRNVSSNTRYVIKVEQYSNGPLFVEKNFYIRTAKPEQIGEWRRQKKLKHLGISQYFGSGSHLYRGERYRFLVMERFGQDLGKLFIQHKRHFHVKTVLYLGIQILDVLEYIHCHGFVHADVKASNLILGRTPEMQNSVYLVDFGLACKYREKDGSHKEYRPDNRKAHAGTMEYTSRDAHVGAYSRRADLETLGYNLLQWLCGRLPWEDSLSDGEAVHACKNNMMSNLSLLMRQCFPDGTRYDVVSQYLKYVSALTFDATPDYAYCRRLLRSGVNGAGFVDDGKLVFGSGSVPLLAPNKLKKKSTKRGATEEPENIAELKPKKIVRIVPRQPCVAHNLNRMTRNSHMPIVLRSQQFNWEKVLSSHPERQLKKLSRPVVRAEPPLSNEEPVRKHTPTTPSRPTPAMLSVLARKKERNSSGAAALRKTRSDSSRSCSPMLESSPFGALTYAMEEVLKRREELAAMANVPFDFYEGDDSDLECLHRVTRSGHRVFKRRSPRLKFKRTANIQSPG</sequence>
<dbReference type="InterPro" id="IPR000719">
    <property type="entry name" value="Prot_kinase_dom"/>
</dbReference>
<dbReference type="CDD" id="cd14015">
    <property type="entry name" value="STKc_VRK"/>
    <property type="match status" value="1"/>
</dbReference>
<dbReference type="PROSITE" id="PS00108">
    <property type="entry name" value="PROTEIN_KINASE_ST"/>
    <property type="match status" value="1"/>
</dbReference>
<dbReference type="EC" id="2.7.11.1" evidence="1"/>
<keyword evidence="8" id="KW-1185">Reference proteome</keyword>
<dbReference type="SMART" id="SM00220">
    <property type="entry name" value="S_TKc"/>
    <property type="match status" value="1"/>
</dbReference>
<feature type="domain" description="Protein kinase" evidence="6">
    <location>
        <begin position="46"/>
        <end position="320"/>
    </location>
</feature>
<reference evidence="7 8" key="1">
    <citation type="submission" date="2024-03" db="EMBL/GenBank/DDBJ databases">
        <title>The genome assembly and annotation of the cricket Gryllus longicercus Weissman &amp; Gray.</title>
        <authorList>
            <person name="Szrajer S."/>
            <person name="Gray D."/>
            <person name="Ylla G."/>
        </authorList>
    </citation>
    <scope>NUCLEOTIDE SEQUENCE [LARGE SCALE GENOMIC DNA]</scope>
    <source>
        <strain evidence="7">DAG 2021-001</strain>
        <tissue evidence="7">Whole body minus gut</tissue>
    </source>
</reference>
<dbReference type="GO" id="GO:0005524">
    <property type="term" value="F:ATP binding"/>
    <property type="evidence" value="ECO:0007669"/>
    <property type="project" value="UniProtKB-UniRule"/>
</dbReference>
<dbReference type="Proteomes" id="UP001378592">
    <property type="component" value="Unassembled WGS sequence"/>
</dbReference>
<proteinExistence type="predicted"/>
<evidence type="ECO:0000313" key="7">
    <source>
        <dbReference type="EMBL" id="KAK7792563.1"/>
    </source>
</evidence>
<organism evidence="7 8">
    <name type="scientific">Gryllus longicercus</name>
    <dbReference type="NCBI Taxonomy" id="2509291"/>
    <lineage>
        <taxon>Eukaryota</taxon>
        <taxon>Metazoa</taxon>
        <taxon>Ecdysozoa</taxon>
        <taxon>Arthropoda</taxon>
        <taxon>Hexapoda</taxon>
        <taxon>Insecta</taxon>
        <taxon>Pterygota</taxon>
        <taxon>Neoptera</taxon>
        <taxon>Polyneoptera</taxon>
        <taxon>Orthoptera</taxon>
        <taxon>Ensifera</taxon>
        <taxon>Gryllidea</taxon>
        <taxon>Grylloidea</taxon>
        <taxon>Gryllidae</taxon>
        <taxon>Gryllinae</taxon>
        <taxon>Gryllus</taxon>
    </lineage>
</organism>
<dbReference type="InterPro" id="IPR050235">
    <property type="entry name" value="CK1_Ser-Thr_kinase"/>
</dbReference>
<evidence type="ECO:0000256" key="1">
    <source>
        <dbReference type="ARBA" id="ARBA00012513"/>
    </source>
</evidence>
<feature type="region of interest" description="Disordered" evidence="5">
    <location>
        <begin position="429"/>
        <end position="503"/>
    </location>
</feature>
<dbReference type="PANTHER" id="PTHR11909">
    <property type="entry name" value="CASEIN KINASE-RELATED"/>
    <property type="match status" value="1"/>
</dbReference>
<evidence type="ECO:0000256" key="5">
    <source>
        <dbReference type="SAM" id="MobiDB-lite"/>
    </source>
</evidence>
<comment type="caution">
    <text evidence="7">The sequence shown here is derived from an EMBL/GenBank/DDBJ whole genome shotgun (WGS) entry which is preliminary data.</text>
</comment>
<dbReference type="GO" id="GO:0004674">
    <property type="term" value="F:protein serine/threonine kinase activity"/>
    <property type="evidence" value="ECO:0007669"/>
    <property type="project" value="UniProtKB-EC"/>
</dbReference>
<evidence type="ECO:0000256" key="3">
    <source>
        <dbReference type="ARBA" id="ARBA00022840"/>
    </source>
</evidence>
<protein>
    <recommendedName>
        <fullName evidence="1">non-specific serine/threonine protein kinase</fullName>
        <ecNumber evidence="1">2.7.11.1</ecNumber>
    </recommendedName>
</protein>
<keyword evidence="3 4" id="KW-0067">ATP-binding</keyword>
<keyword evidence="2 4" id="KW-0547">Nucleotide-binding</keyword>
<gene>
    <name evidence="7" type="ORF">R5R35_008660</name>
</gene>
<evidence type="ECO:0000256" key="2">
    <source>
        <dbReference type="ARBA" id="ARBA00022741"/>
    </source>
</evidence>
<dbReference type="AlphaFoldDB" id="A0AAN9Z1E2"/>
<feature type="binding site" evidence="4">
    <location>
        <position position="80"/>
    </location>
    <ligand>
        <name>ATP</name>
        <dbReference type="ChEBI" id="CHEBI:30616"/>
    </ligand>
</feature>
<name>A0AAN9Z1E2_9ORTH</name>
<dbReference type="PROSITE" id="PS00107">
    <property type="entry name" value="PROTEIN_KINASE_ATP"/>
    <property type="match status" value="1"/>
</dbReference>